<evidence type="ECO:0000259" key="1">
    <source>
        <dbReference type="Pfam" id="PF01548"/>
    </source>
</evidence>
<dbReference type="EMBL" id="CP165727">
    <property type="protein sequence ID" value="XDV64367.1"/>
    <property type="molecule type" value="Genomic_DNA"/>
</dbReference>
<reference evidence="3" key="1">
    <citation type="submission" date="2024-08" db="EMBL/GenBank/DDBJ databases">
        <authorList>
            <person name="Yu S.T."/>
        </authorList>
    </citation>
    <scope>NUCLEOTIDE SEQUENCE</scope>
    <source>
        <strain evidence="3">R33</strain>
    </source>
</reference>
<dbReference type="AlphaFoldDB" id="A0AB39Y318"/>
<accession>A0AB39Y318</accession>
<dbReference type="GO" id="GO:0004803">
    <property type="term" value="F:transposase activity"/>
    <property type="evidence" value="ECO:0007669"/>
    <property type="project" value="InterPro"/>
</dbReference>
<evidence type="ECO:0000259" key="2">
    <source>
        <dbReference type="Pfam" id="PF02371"/>
    </source>
</evidence>
<dbReference type="NCBIfam" id="NF033542">
    <property type="entry name" value="transpos_IS110"/>
    <property type="match status" value="1"/>
</dbReference>
<dbReference type="Pfam" id="PF02371">
    <property type="entry name" value="Transposase_20"/>
    <property type="match status" value="1"/>
</dbReference>
<feature type="domain" description="Transposase IS110-like N-terminal" evidence="1">
    <location>
        <begin position="7"/>
        <end position="161"/>
    </location>
</feature>
<dbReference type="PANTHER" id="PTHR33055">
    <property type="entry name" value="TRANSPOSASE FOR INSERTION SEQUENCE ELEMENT IS1111A"/>
    <property type="match status" value="1"/>
</dbReference>
<dbReference type="GO" id="GO:0006313">
    <property type="term" value="P:DNA transposition"/>
    <property type="evidence" value="ECO:0007669"/>
    <property type="project" value="InterPro"/>
</dbReference>
<feature type="domain" description="Transposase IS116/IS110/IS902 C-terminal" evidence="2">
    <location>
        <begin position="268"/>
        <end position="353"/>
    </location>
</feature>
<dbReference type="InterPro" id="IPR002525">
    <property type="entry name" value="Transp_IS110-like_N"/>
</dbReference>
<dbReference type="Pfam" id="PF01548">
    <property type="entry name" value="DEDD_Tnp_IS110"/>
    <property type="match status" value="1"/>
</dbReference>
<gene>
    <name evidence="3" type="ORF">AB5J51_16220</name>
</gene>
<dbReference type="InterPro" id="IPR003346">
    <property type="entry name" value="Transposase_20"/>
</dbReference>
<protein>
    <submittedName>
        <fullName evidence="3">IS110 family transposase</fullName>
    </submittedName>
</protein>
<evidence type="ECO:0000313" key="3">
    <source>
        <dbReference type="EMBL" id="XDV64367.1"/>
    </source>
</evidence>
<name>A0AB39Y318_9ACTN</name>
<organism evidence="3">
    <name type="scientific">Streptomyces sp. R33</name>
    <dbReference type="NCBI Taxonomy" id="3238629"/>
    <lineage>
        <taxon>Bacteria</taxon>
        <taxon>Bacillati</taxon>
        <taxon>Actinomycetota</taxon>
        <taxon>Actinomycetes</taxon>
        <taxon>Kitasatosporales</taxon>
        <taxon>Streptomycetaceae</taxon>
        <taxon>Streptomyces</taxon>
    </lineage>
</organism>
<dbReference type="GO" id="GO:0003677">
    <property type="term" value="F:DNA binding"/>
    <property type="evidence" value="ECO:0007669"/>
    <property type="project" value="InterPro"/>
</dbReference>
<dbReference type="InterPro" id="IPR047650">
    <property type="entry name" value="Transpos_IS110"/>
</dbReference>
<proteinExistence type="predicted"/>
<dbReference type="PANTHER" id="PTHR33055:SF3">
    <property type="entry name" value="PUTATIVE TRANSPOSASE FOR IS117-RELATED"/>
    <property type="match status" value="1"/>
</dbReference>
<sequence>MMAAIWAGIDAGKTHHHCVAIDESGRRLLSRRVANDEPELLELITDVLALGDEVTWGIDLADGGAALAITLLLHHGQPLRYISGRAIHRASESYRGEGKTDAKDAAVIADQVRIRRDLHPLRAGDDIVTDLKILTGRRMDLVADRTRTVNRLRAQLTGIFPGLERVLDLTNKGPLTLLTGYQTPATIRRLGTKRLETWLRNRKVLRADQLATTAVEAAERQHTGLPGEELTAQMVHTLAQEVMALNQQVAELDKLIEARFRDHHHFEVITSMPGLGIVLGAEFLAATGGDMTVFGTPDRLAGFGGVAPVPRDSGKISGNLRRPQRYNRRLQRVLYTSALFSIRRSEESHRFYERKRAEGKRHTQAVLALARRRVNVLWALLRDGRCYELTPPTALAA</sequence>